<comment type="caution">
    <text evidence="1">The sequence shown here is derived from an EMBL/GenBank/DDBJ whole genome shotgun (WGS) entry which is preliminary data.</text>
</comment>
<dbReference type="Proteomes" id="UP001195483">
    <property type="component" value="Unassembled WGS sequence"/>
</dbReference>
<reference evidence="1" key="2">
    <citation type="journal article" date="2021" name="Genome Biol. Evol.">
        <title>Developing a high-quality reference genome for a parasitic bivalve with doubly uniparental inheritance (Bivalvia: Unionida).</title>
        <authorList>
            <person name="Smith C.H."/>
        </authorList>
    </citation>
    <scope>NUCLEOTIDE SEQUENCE</scope>
    <source>
        <strain evidence="1">CHS0354</strain>
        <tissue evidence="1">Mantle</tissue>
    </source>
</reference>
<sequence length="118" mass="12690">MDSRHKSALFLSCKLLRSVSFKADGMRLVTVPDAFAVDSMTSVIEVPALDVNATRSAIVADGLPSLNNMKFVIIVPAASSSDGIIGQGTARLAVHHEQIWTSGHLNSFGQSRRNPLDR</sequence>
<protein>
    <submittedName>
        <fullName evidence="1">Uncharacterized protein</fullName>
    </submittedName>
</protein>
<evidence type="ECO:0000313" key="2">
    <source>
        <dbReference type="Proteomes" id="UP001195483"/>
    </source>
</evidence>
<gene>
    <name evidence="1" type="ORF">CHS0354_035604</name>
</gene>
<accession>A0AAE0RRY1</accession>
<evidence type="ECO:0000313" key="1">
    <source>
        <dbReference type="EMBL" id="KAK3578403.1"/>
    </source>
</evidence>
<organism evidence="1 2">
    <name type="scientific">Potamilus streckersoni</name>
    <dbReference type="NCBI Taxonomy" id="2493646"/>
    <lineage>
        <taxon>Eukaryota</taxon>
        <taxon>Metazoa</taxon>
        <taxon>Spiralia</taxon>
        <taxon>Lophotrochozoa</taxon>
        <taxon>Mollusca</taxon>
        <taxon>Bivalvia</taxon>
        <taxon>Autobranchia</taxon>
        <taxon>Heteroconchia</taxon>
        <taxon>Palaeoheterodonta</taxon>
        <taxon>Unionida</taxon>
        <taxon>Unionoidea</taxon>
        <taxon>Unionidae</taxon>
        <taxon>Ambleminae</taxon>
        <taxon>Lampsilini</taxon>
        <taxon>Potamilus</taxon>
    </lineage>
</organism>
<dbReference type="EMBL" id="JAEAOA010002074">
    <property type="protein sequence ID" value="KAK3578403.1"/>
    <property type="molecule type" value="Genomic_DNA"/>
</dbReference>
<dbReference type="AlphaFoldDB" id="A0AAE0RRY1"/>
<proteinExistence type="predicted"/>
<name>A0AAE0RRY1_9BIVA</name>
<reference evidence="1" key="1">
    <citation type="journal article" date="2021" name="Genome Biol. Evol.">
        <title>A High-Quality Reference Genome for a Parasitic Bivalve with Doubly Uniparental Inheritance (Bivalvia: Unionida).</title>
        <authorList>
            <person name="Smith C.H."/>
        </authorList>
    </citation>
    <scope>NUCLEOTIDE SEQUENCE</scope>
    <source>
        <strain evidence="1">CHS0354</strain>
    </source>
</reference>
<reference evidence="1" key="3">
    <citation type="submission" date="2023-05" db="EMBL/GenBank/DDBJ databases">
        <authorList>
            <person name="Smith C.H."/>
        </authorList>
    </citation>
    <scope>NUCLEOTIDE SEQUENCE</scope>
    <source>
        <strain evidence="1">CHS0354</strain>
        <tissue evidence="1">Mantle</tissue>
    </source>
</reference>
<keyword evidence="2" id="KW-1185">Reference proteome</keyword>